<evidence type="ECO:0000256" key="4">
    <source>
        <dbReference type="ARBA" id="ARBA00022729"/>
    </source>
</evidence>
<dbReference type="Gene3D" id="3.40.190.10">
    <property type="entry name" value="Periplasmic binding protein-like II"/>
    <property type="match status" value="1"/>
</dbReference>
<gene>
    <name evidence="6" type="ORF">H9736_04920</name>
</gene>
<dbReference type="AlphaFoldDB" id="A0A9D1WQY9"/>
<dbReference type="Proteomes" id="UP000886800">
    <property type="component" value="Unassembled WGS sequence"/>
</dbReference>
<dbReference type="SUPFAM" id="SSF53850">
    <property type="entry name" value="Periplasmic binding protein-like II"/>
    <property type="match status" value="1"/>
</dbReference>
<dbReference type="Gene3D" id="3.10.105.10">
    <property type="entry name" value="Dipeptide-binding Protein, Domain 3"/>
    <property type="match status" value="1"/>
</dbReference>
<dbReference type="FunFam" id="3.90.76.10:FF:000001">
    <property type="entry name" value="Oligopeptide ABC transporter substrate-binding protein"/>
    <property type="match status" value="1"/>
</dbReference>
<dbReference type="Pfam" id="PF00496">
    <property type="entry name" value="SBP_bac_5"/>
    <property type="match status" value="1"/>
</dbReference>
<dbReference type="Gene3D" id="3.90.76.10">
    <property type="entry name" value="Dipeptide-binding Protein, Domain 1"/>
    <property type="match status" value="1"/>
</dbReference>
<dbReference type="PIRSF" id="PIRSF002741">
    <property type="entry name" value="MppA"/>
    <property type="match status" value="1"/>
</dbReference>
<comment type="similarity">
    <text evidence="2">Belongs to the bacterial solute-binding protein 5 family.</text>
</comment>
<reference evidence="6" key="2">
    <citation type="submission" date="2021-04" db="EMBL/GenBank/DDBJ databases">
        <authorList>
            <person name="Gilroy R."/>
        </authorList>
    </citation>
    <scope>NUCLEOTIDE SEQUENCE</scope>
    <source>
        <strain evidence="6">CHK188-5543</strain>
    </source>
</reference>
<organism evidence="6 7">
    <name type="scientific">Candidatus Anaerotruncus excrementipullorum</name>
    <dbReference type="NCBI Taxonomy" id="2838465"/>
    <lineage>
        <taxon>Bacteria</taxon>
        <taxon>Bacillati</taxon>
        <taxon>Bacillota</taxon>
        <taxon>Clostridia</taxon>
        <taxon>Eubacteriales</taxon>
        <taxon>Oscillospiraceae</taxon>
        <taxon>Anaerotruncus</taxon>
    </lineage>
</organism>
<dbReference type="GO" id="GO:0015833">
    <property type="term" value="P:peptide transport"/>
    <property type="evidence" value="ECO:0007669"/>
    <property type="project" value="TreeGrafter"/>
</dbReference>
<dbReference type="PANTHER" id="PTHR30290">
    <property type="entry name" value="PERIPLASMIC BINDING COMPONENT OF ABC TRANSPORTER"/>
    <property type="match status" value="1"/>
</dbReference>
<evidence type="ECO:0000259" key="5">
    <source>
        <dbReference type="Pfam" id="PF00496"/>
    </source>
</evidence>
<accession>A0A9D1WQY9</accession>
<comment type="caution">
    <text evidence="6">The sequence shown here is derived from an EMBL/GenBank/DDBJ whole genome shotgun (WGS) entry which is preliminary data.</text>
</comment>
<dbReference type="PANTHER" id="PTHR30290:SF10">
    <property type="entry name" value="PERIPLASMIC OLIGOPEPTIDE-BINDING PROTEIN-RELATED"/>
    <property type="match status" value="1"/>
</dbReference>
<evidence type="ECO:0000313" key="6">
    <source>
        <dbReference type="EMBL" id="HIX65573.1"/>
    </source>
</evidence>
<dbReference type="InterPro" id="IPR039424">
    <property type="entry name" value="SBP_5"/>
</dbReference>
<dbReference type="GO" id="GO:0043190">
    <property type="term" value="C:ATP-binding cassette (ABC) transporter complex"/>
    <property type="evidence" value="ECO:0007669"/>
    <property type="project" value="InterPro"/>
</dbReference>
<dbReference type="GO" id="GO:0030313">
    <property type="term" value="C:cell envelope"/>
    <property type="evidence" value="ECO:0007669"/>
    <property type="project" value="UniProtKB-SubCell"/>
</dbReference>
<feature type="domain" description="Solute-binding protein family 5" evidence="5">
    <location>
        <begin position="66"/>
        <end position="465"/>
    </location>
</feature>
<keyword evidence="4" id="KW-0732">Signal</keyword>
<sequence>MKKLLSLVLALAVLLGLAACSSGGAIRYDLSAPITNLDPQFTTDPSARLVISQVFEGLFRLGPEGEVLPALAQEYTVSQDGLTYTFHLRQDAQWSGNGVRVSSGGWEAGEPVTAHDFVFALRRMFDPTAPSPFAGEFRRVANAQRILAGELDPQSLGVAALDDDTLQIRLDQPDSLLLQRLAASYAMPCCQAFFRSTTARYGLALENLIFNGPFYLRSWTESLLSLRQNSVYVSPDPPQAFGVDFYIAQGDAGERFLAGRTDAAQLGFSAAQAAQQAGVSVTSFEGTTWVLLLNHRWNLGSQEEPLYPFTEADIRLAIAHTVDRSQFSPVLPANLRPAATLVPPAVFYLGWPYRTLAGDSSPVVTSWELAKRYQVTGLEDLGLERLPTLTLLVPEEWNLPQAAGYLQQGITQALSVYCGLEVVDRQELEDRVAAGDYQLALYPLSGDYPSPQAFFSYFLSGGGSNYQGCADPEFDALVDEAYAYSGRELLAAWQRAEEYLLAQGLAIPLCFETSYYAAAQGVGGIQFSPFLSAFSFRDGRKE</sequence>
<dbReference type="GO" id="GO:1904680">
    <property type="term" value="F:peptide transmembrane transporter activity"/>
    <property type="evidence" value="ECO:0007669"/>
    <property type="project" value="TreeGrafter"/>
</dbReference>
<evidence type="ECO:0000256" key="3">
    <source>
        <dbReference type="ARBA" id="ARBA00022448"/>
    </source>
</evidence>
<comment type="subcellular location">
    <subcellularLocation>
        <location evidence="1">Cell envelope</location>
    </subcellularLocation>
</comment>
<evidence type="ECO:0000313" key="7">
    <source>
        <dbReference type="Proteomes" id="UP000886800"/>
    </source>
</evidence>
<keyword evidence="3" id="KW-0813">Transport</keyword>
<proteinExistence type="inferred from homology"/>
<dbReference type="EMBL" id="DXES01000110">
    <property type="protein sequence ID" value="HIX65573.1"/>
    <property type="molecule type" value="Genomic_DNA"/>
</dbReference>
<dbReference type="CDD" id="cd08504">
    <property type="entry name" value="PBP2_OppA"/>
    <property type="match status" value="1"/>
</dbReference>
<evidence type="ECO:0000256" key="1">
    <source>
        <dbReference type="ARBA" id="ARBA00004196"/>
    </source>
</evidence>
<evidence type="ECO:0000256" key="2">
    <source>
        <dbReference type="ARBA" id="ARBA00005695"/>
    </source>
</evidence>
<dbReference type="InterPro" id="IPR000914">
    <property type="entry name" value="SBP_5_dom"/>
</dbReference>
<dbReference type="InterPro" id="IPR030678">
    <property type="entry name" value="Peptide/Ni-bd"/>
</dbReference>
<protein>
    <submittedName>
        <fullName evidence="6">Peptide ABC transporter substrate-binding protein</fullName>
    </submittedName>
</protein>
<reference evidence="6" key="1">
    <citation type="journal article" date="2021" name="PeerJ">
        <title>Extensive microbial diversity within the chicken gut microbiome revealed by metagenomics and culture.</title>
        <authorList>
            <person name="Gilroy R."/>
            <person name="Ravi A."/>
            <person name="Getino M."/>
            <person name="Pursley I."/>
            <person name="Horton D.L."/>
            <person name="Alikhan N.F."/>
            <person name="Baker D."/>
            <person name="Gharbi K."/>
            <person name="Hall N."/>
            <person name="Watson M."/>
            <person name="Adriaenssens E.M."/>
            <person name="Foster-Nyarko E."/>
            <person name="Jarju S."/>
            <person name="Secka A."/>
            <person name="Antonio M."/>
            <person name="Oren A."/>
            <person name="Chaudhuri R.R."/>
            <person name="La Ragione R."/>
            <person name="Hildebrand F."/>
            <person name="Pallen M.J."/>
        </authorList>
    </citation>
    <scope>NUCLEOTIDE SEQUENCE</scope>
    <source>
        <strain evidence="6">CHK188-5543</strain>
    </source>
</reference>
<dbReference type="GO" id="GO:0042597">
    <property type="term" value="C:periplasmic space"/>
    <property type="evidence" value="ECO:0007669"/>
    <property type="project" value="UniProtKB-ARBA"/>
</dbReference>
<dbReference type="PROSITE" id="PS51257">
    <property type="entry name" value="PROKAR_LIPOPROTEIN"/>
    <property type="match status" value="1"/>
</dbReference>
<name>A0A9D1WQY9_9FIRM</name>